<dbReference type="RefSeq" id="WP_342298422.1">
    <property type="nucleotide sequence ID" value="NZ_JBCEVZ010000026.1"/>
</dbReference>
<gene>
    <name evidence="1" type="ORF">AAFH49_12125</name>
</gene>
<protein>
    <submittedName>
        <fullName evidence="1">Efflux RND transporter periplasmic adaptor subunit</fullName>
    </submittedName>
</protein>
<dbReference type="Proteomes" id="UP001479606">
    <property type="component" value="Unassembled WGS sequence"/>
</dbReference>
<comment type="caution">
    <text evidence="1">The sequence shown here is derived from an EMBL/GenBank/DDBJ whole genome shotgun (WGS) entry which is preliminary data.</text>
</comment>
<dbReference type="SUPFAM" id="SSF111369">
    <property type="entry name" value="HlyD-like secretion proteins"/>
    <property type="match status" value="1"/>
</dbReference>
<reference evidence="1 2" key="1">
    <citation type="journal article" date="2018" name="Arch. Microbiol.">
        <title>Hymenobacter segetis sp. nov., isolated from soil.</title>
        <authorList>
            <person name="Ten L.N."/>
            <person name="Lim S.J."/>
            <person name="Kim B.O."/>
            <person name="Kang I.K."/>
            <person name="Jung H.Y."/>
        </authorList>
    </citation>
    <scope>NUCLEOTIDE SEQUENCE [LARGE SCALE GENOMIC DNA]</scope>
    <source>
        <strain evidence="1 2">S7-3-11</strain>
    </source>
</reference>
<evidence type="ECO:0000313" key="2">
    <source>
        <dbReference type="Proteomes" id="UP001479606"/>
    </source>
</evidence>
<accession>A0ABU9LYC3</accession>
<dbReference type="EMBL" id="JBCEVZ010000026">
    <property type="protein sequence ID" value="MEL5994958.1"/>
    <property type="molecule type" value="Genomic_DNA"/>
</dbReference>
<proteinExistence type="predicted"/>
<organism evidence="1 2">
    <name type="scientific">Hymenobacter segetis</name>
    <dbReference type="NCBI Taxonomy" id="2025509"/>
    <lineage>
        <taxon>Bacteria</taxon>
        <taxon>Pseudomonadati</taxon>
        <taxon>Bacteroidota</taxon>
        <taxon>Cytophagia</taxon>
        <taxon>Cytophagales</taxon>
        <taxon>Hymenobacteraceae</taxon>
        <taxon>Hymenobacter</taxon>
    </lineage>
</organism>
<evidence type="ECO:0000313" key="1">
    <source>
        <dbReference type="EMBL" id="MEL5994958.1"/>
    </source>
</evidence>
<dbReference type="Gene3D" id="2.40.50.100">
    <property type="match status" value="1"/>
</dbReference>
<sequence length="202" mass="21475">MKKPLLIGLALLLIIGAVVGRRWWWKSTDEVAALAAGPAPAAIVPDSTVIVLTGRVGAGGTEPVLARKRGRIRSVYFSPGEYMRRGAVMAKLADYNFVTAPHDGFLGERQVTVGEYVTPTTVVSTISKQGYLVVPVGIRAKKAAHVQPGDSVRVWATSRPTRVVTGVAAPATDTTGGITLEIRLPSRSPLRLGEVASVQLKR</sequence>
<dbReference type="PANTHER" id="PTHR30469">
    <property type="entry name" value="MULTIDRUG RESISTANCE PROTEIN MDTA"/>
    <property type="match status" value="1"/>
</dbReference>
<keyword evidence="2" id="KW-1185">Reference proteome</keyword>
<name>A0ABU9LYC3_9BACT</name>